<sequence length="127" mass="13597">MAYAALAGVPAIVGLYTSFFPPLLYLLFGTSRHISLGMFAVIALMTGNVEQKLRTLPTINSTTEISHSINQNLDGNESVEIITALTFSIGLVLALMAICQIHFVSAYLSDELTAGFTTGSACHVLWS</sequence>
<dbReference type="Proteomes" id="UP000887580">
    <property type="component" value="Unplaced"/>
</dbReference>
<organism evidence="1 2">
    <name type="scientific">Panagrolaimus sp. PS1159</name>
    <dbReference type="NCBI Taxonomy" id="55785"/>
    <lineage>
        <taxon>Eukaryota</taxon>
        <taxon>Metazoa</taxon>
        <taxon>Ecdysozoa</taxon>
        <taxon>Nematoda</taxon>
        <taxon>Chromadorea</taxon>
        <taxon>Rhabditida</taxon>
        <taxon>Tylenchina</taxon>
        <taxon>Panagrolaimomorpha</taxon>
        <taxon>Panagrolaimoidea</taxon>
        <taxon>Panagrolaimidae</taxon>
        <taxon>Panagrolaimus</taxon>
    </lineage>
</organism>
<protein>
    <submittedName>
        <fullName evidence="2">SLC26A/SulP transporter domain-containing protein</fullName>
    </submittedName>
</protein>
<reference evidence="2" key="1">
    <citation type="submission" date="2022-11" db="UniProtKB">
        <authorList>
            <consortium name="WormBaseParasite"/>
        </authorList>
    </citation>
    <scope>IDENTIFICATION</scope>
</reference>
<proteinExistence type="predicted"/>
<dbReference type="WBParaSite" id="PS1159_v2.g13562.t1">
    <property type="protein sequence ID" value="PS1159_v2.g13562.t1"/>
    <property type="gene ID" value="PS1159_v2.g13562"/>
</dbReference>
<name>A0AC35F615_9BILA</name>
<evidence type="ECO:0000313" key="1">
    <source>
        <dbReference type="Proteomes" id="UP000887580"/>
    </source>
</evidence>
<evidence type="ECO:0000313" key="2">
    <source>
        <dbReference type="WBParaSite" id="PS1159_v2.g13562.t1"/>
    </source>
</evidence>
<accession>A0AC35F615</accession>